<feature type="repeat" description="TPR" evidence="3">
    <location>
        <begin position="512"/>
        <end position="545"/>
    </location>
</feature>
<reference evidence="4" key="1">
    <citation type="submission" date="2021-02" db="EMBL/GenBank/DDBJ databases">
        <authorList>
            <person name="Nowell W R."/>
        </authorList>
    </citation>
    <scope>NUCLEOTIDE SEQUENCE</scope>
</reference>
<dbReference type="Gene3D" id="1.25.40.10">
    <property type="entry name" value="Tetratricopeptide repeat domain"/>
    <property type="match status" value="4"/>
</dbReference>
<feature type="repeat" description="TPR" evidence="3">
    <location>
        <begin position="554"/>
        <end position="587"/>
    </location>
</feature>
<feature type="repeat" description="TPR" evidence="3">
    <location>
        <begin position="470"/>
        <end position="503"/>
    </location>
</feature>
<dbReference type="EMBL" id="CAJOBI010000281">
    <property type="protein sequence ID" value="CAF3811097.1"/>
    <property type="molecule type" value="Genomic_DNA"/>
</dbReference>
<dbReference type="Pfam" id="PF13374">
    <property type="entry name" value="TPR_10"/>
    <property type="match status" value="3"/>
</dbReference>
<proteinExistence type="predicted"/>
<evidence type="ECO:0000256" key="1">
    <source>
        <dbReference type="ARBA" id="ARBA00022737"/>
    </source>
</evidence>
<evidence type="ECO:0008006" key="7">
    <source>
        <dbReference type="Google" id="ProtNLM"/>
    </source>
</evidence>
<dbReference type="EMBL" id="CAJNRE010000168">
    <property type="protein sequence ID" value="CAF1923178.1"/>
    <property type="molecule type" value="Genomic_DNA"/>
</dbReference>
<dbReference type="InterPro" id="IPR011990">
    <property type="entry name" value="TPR-like_helical_dom_sf"/>
</dbReference>
<evidence type="ECO:0000256" key="2">
    <source>
        <dbReference type="ARBA" id="ARBA00022803"/>
    </source>
</evidence>
<gene>
    <name evidence="4" type="ORF">MBJ925_LOCUS2689</name>
    <name evidence="5" type="ORF">SMN809_LOCUS1731</name>
</gene>
<dbReference type="InterPro" id="IPR019734">
    <property type="entry name" value="TPR_rpt"/>
</dbReference>
<dbReference type="Proteomes" id="UP000676336">
    <property type="component" value="Unassembled WGS sequence"/>
</dbReference>
<sequence length="990" mass="114195">MGFTTSKFVNGSESIDSLPKNADSSLNKLANAKQNTLNGTNNTFAIVWLDTSVNDADIIHRNSIARFRRISVLIKTFINVDECLQYLTKMKETKILMILAGICAKEIWPRIKSMKHIHSVYIIVDGDDDDQNKEYSKQEYEKVKGIFDRVDPIYGFLKRDTRHIEQDVLGISIIPSDDYLKQDLRQLNSLFLYWFLVKQIILDLKYDDGAHKSLAEFCRSHYTENTKELKIIDEYENNHQDHSPVWWYTRQCFLYVMLNRAIQTQDIEVIIRMAPFIQDLHRNIEEIETSNETSSIVLYRSQITSKDDFEKMRTTEGHLLSFHNFMLTNSNYKTALDETRRARGNVNSVALLFRIEVDSSQNSNCFTSLKNASYLKDQESYFLFSMHSIFHITEIKQIENQVWQITLKLTKIDDKQLIYLKELIHGKTQNVNQWYRLAKLMAVLREFDHAKEIYHVLLNLLPTTESSKLCYIYNELGIICDETGDYRLALSFYQKALEIQRKTTHFSHHLLSIAYNNIGEIQRELGDYFKALSYHKKTLSIKQKILSPHDLSLATTYNNLGLANQSLGEFATALEFYEKSLNIKRKALSPTHIDFAVTYNNMGELHREMGKYAAALKYLEKGLQIRLKTCSPNDSSLAITYNNIGLIHREQGDYNQAISYFRKSLEIKEKTYTSNHPALAISYINIGEVHQLLGEFPEAISSYEKALEIQEKAYSINHPDLAITYNNLGIVHQLLGNYPSGLSFYQKALKIRQKSLPPNHPALATTYNNIGHVSQLMGDNNVALEYYQKTKNVQEKCLGPYHPSLAATFNNLGDIQRTLGNHKKALGLYEKSLEIKKKSLAPNHPTLSVAYNNIGVVHQAMQKHALALEYYKKALEIQQKNLPLDHPDVALSYYNIGTVHQSIKQYSIALDNYEKALKIQEKTLSPNHPDLAHIHNSTATAYFYLEKYQKALEHEQRAVDISTQSLSPDHPHLQTFKLHLQRIQSELEVK</sequence>
<dbReference type="Proteomes" id="UP000663824">
    <property type="component" value="Unassembled WGS sequence"/>
</dbReference>
<feature type="repeat" description="TPR" evidence="3">
    <location>
        <begin position="932"/>
        <end position="965"/>
    </location>
</feature>
<name>A0A816KZE5_9BILA</name>
<dbReference type="PANTHER" id="PTHR45641:SF19">
    <property type="entry name" value="NEPHROCYSTIN-3"/>
    <property type="match status" value="1"/>
</dbReference>
<dbReference type="Pfam" id="PF13424">
    <property type="entry name" value="TPR_12"/>
    <property type="match status" value="4"/>
</dbReference>
<keyword evidence="1" id="KW-0677">Repeat</keyword>
<feature type="repeat" description="TPR" evidence="3">
    <location>
        <begin position="722"/>
        <end position="755"/>
    </location>
</feature>
<feature type="repeat" description="TPR" evidence="3">
    <location>
        <begin position="596"/>
        <end position="629"/>
    </location>
</feature>
<evidence type="ECO:0000313" key="5">
    <source>
        <dbReference type="EMBL" id="CAF3811097.1"/>
    </source>
</evidence>
<dbReference type="AlphaFoldDB" id="A0A816KZE5"/>
<dbReference type="PROSITE" id="PS50005">
    <property type="entry name" value="TPR"/>
    <property type="match status" value="11"/>
</dbReference>
<feature type="repeat" description="TPR" evidence="3">
    <location>
        <begin position="806"/>
        <end position="839"/>
    </location>
</feature>
<accession>A0A816KZE5</accession>
<dbReference type="SUPFAM" id="SSF48452">
    <property type="entry name" value="TPR-like"/>
    <property type="match status" value="2"/>
</dbReference>
<keyword evidence="2 3" id="KW-0802">TPR repeat</keyword>
<dbReference type="Pfam" id="PF13181">
    <property type="entry name" value="TPR_8"/>
    <property type="match status" value="1"/>
</dbReference>
<comment type="caution">
    <text evidence="4">The sequence shown here is derived from an EMBL/GenBank/DDBJ whole genome shotgun (WGS) entry which is preliminary data.</text>
</comment>
<feature type="repeat" description="TPR" evidence="3">
    <location>
        <begin position="638"/>
        <end position="671"/>
    </location>
</feature>
<feature type="repeat" description="TPR" evidence="3">
    <location>
        <begin position="848"/>
        <end position="881"/>
    </location>
</feature>
<feature type="repeat" description="TPR" evidence="3">
    <location>
        <begin position="890"/>
        <end position="923"/>
    </location>
</feature>
<dbReference type="PANTHER" id="PTHR45641">
    <property type="entry name" value="TETRATRICOPEPTIDE REPEAT PROTEIN (AFU_ORTHOLOGUE AFUA_6G03870)"/>
    <property type="match status" value="1"/>
</dbReference>
<dbReference type="PROSITE" id="PS50293">
    <property type="entry name" value="TPR_REGION"/>
    <property type="match status" value="2"/>
</dbReference>
<dbReference type="SMART" id="SM00028">
    <property type="entry name" value="TPR"/>
    <property type="match status" value="13"/>
</dbReference>
<organism evidence="4 6">
    <name type="scientific">Rotaria magnacalcarata</name>
    <dbReference type="NCBI Taxonomy" id="392030"/>
    <lineage>
        <taxon>Eukaryota</taxon>
        <taxon>Metazoa</taxon>
        <taxon>Spiralia</taxon>
        <taxon>Gnathifera</taxon>
        <taxon>Rotifera</taxon>
        <taxon>Eurotatoria</taxon>
        <taxon>Bdelloidea</taxon>
        <taxon>Philodinida</taxon>
        <taxon>Philodinidae</taxon>
        <taxon>Rotaria</taxon>
    </lineage>
</organism>
<evidence type="ECO:0000313" key="4">
    <source>
        <dbReference type="EMBL" id="CAF1923178.1"/>
    </source>
</evidence>
<feature type="repeat" description="TPR" evidence="3">
    <location>
        <begin position="680"/>
        <end position="713"/>
    </location>
</feature>
<protein>
    <recommendedName>
        <fullName evidence="7">Nephrocystin-3</fullName>
    </recommendedName>
</protein>
<evidence type="ECO:0000256" key="3">
    <source>
        <dbReference type="PROSITE-ProRule" id="PRU00339"/>
    </source>
</evidence>
<evidence type="ECO:0000313" key="6">
    <source>
        <dbReference type="Proteomes" id="UP000663824"/>
    </source>
</evidence>